<dbReference type="GO" id="GO:0016740">
    <property type="term" value="F:transferase activity"/>
    <property type="evidence" value="ECO:0007669"/>
    <property type="project" value="UniProtKB-KW"/>
</dbReference>
<name>A0A1Q8VQC0_9ACTO</name>
<dbReference type="CDD" id="cd00158">
    <property type="entry name" value="RHOD"/>
    <property type="match status" value="1"/>
</dbReference>
<dbReference type="InterPro" id="IPR001763">
    <property type="entry name" value="Rhodanese-like_dom"/>
</dbReference>
<sequence length="99" mass="10373">MMKEVSVDELRRRLDAGEDLVVLDVREPDEVARTAIPGSVNIPLGQVVDRMGELDAARPTAVICAGGVRSAKAVEALIAAGYAGELVNVSGGMKAWLGQ</sequence>
<dbReference type="Proteomes" id="UP000186394">
    <property type="component" value="Unassembled WGS sequence"/>
</dbReference>
<dbReference type="SMART" id="SM00450">
    <property type="entry name" value="RHOD"/>
    <property type="match status" value="1"/>
</dbReference>
<dbReference type="InterPro" id="IPR036873">
    <property type="entry name" value="Rhodanese-like_dom_sf"/>
</dbReference>
<evidence type="ECO:0000313" key="3">
    <source>
        <dbReference type="Proteomes" id="UP000186394"/>
    </source>
</evidence>
<dbReference type="AlphaFoldDB" id="A0A1Q8VQC0"/>
<proteinExistence type="predicted"/>
<dbReference type="OrthoDB" id="9800872at2"/>
<comment type="caution">
    <text evidence="2">The sequence shown here is derived from an EMBL/GenBank/DDBJ whole genome shotgun (WGS) entry which is preliminary data.</text>
</comment>
<dbReference type="EMBL" id="MSKL01000008">
    <property type="protein sequence ID" value="OLO50279.1"/>
    <property type="molecule type" value="Genomic_DNA"/>
</dbReference>
<dbReference type="PANTHER" id="PTHR43031:SF1">
    <property type="entry name" value="PYRIDINE NUCLEOTIDE-DISULPHIDE OXIDOREDUCTASE"/>
    <property type="match status" value="1"/>
</dbReference>
<dbReference type="PANTHER" id="PTHR43031">
    <property type="entry name" value="FAD-DEPENDENT OXIDOREDUCTASE"/>
    <property type="match status" value="1"/>
</dbReference>
<dbReference type="Pfam" id="PF00581">
    <property type="entry name" value="Rhodanese"/>
    <property type="match status" value="1"/>
</dbReference>
<evidence type="ECO:0000313" key="2">
    <source>
        <dbReference type="EMBL" id="OLO50279.1"/>
    </source>
</evidence>
<reference evidence="2 3" key="1">
    <citation type="submission" date="2016-12" db="EMBL/GenBank/DDBJ databases">
        <title>Genomic comparison of strains in the 'Actinomyces naeslundii' group.</title>
        <authorList>
            <person name="Mughal S.R."/>
            <person name="Do T."/>
            <person name="Gilbert S.C."/>
            <person name="Witherden E.A."/>
            <person name="Didelot X."/>
            <person name="Beighton D."/>
        </authorList>
    </citation>
    <scope>NUCLEOTIDE SEQUENCE [LARGE SCALE GENOMIC DNA]</scope>
    <source>
        <strain evidence="2 3">P6N</strain>
    </source>
</reference>
<evidence type="ECO:0000259" key="1">
    <source>
        <dbReference type="PROSITE" id="PS50206"/>
    </source>
</evidence>
<dbReference type="InterPro" id="IPR050229">
    <property type="entry name" value="GlpE_sulfurtransferase"/>
</dbReference>
<dbReference type="Gene3D" id="3.40.250.10">
    <property type="entry name" value="Rhodanese-like domain"/>
    <property type="match status" value="1"/>
</dbReference>
<dbReference type="SUPFAM" id="SSF52821">
    <property type="entry name" value="Rhodanese/Cell cycle control phosphatase"/>
    <property type="match status" value="1"/>
</dbReference>
<gene>
    <name evidence="2" type="ORF">BKH28_03815</name>
</gene>
<feature type="domain" description="Rhodanese" evidence="1">
    <location>
        <begin position="16"/>
        <end position="98"/>
    </location>
</feature>
<organism evidence="2 3">
    <name type="scientific">Actinomyces oris</name>
    <dbReference type="NCBI Taxonomy" id="544580"/>
    <lineage>
        <taxon>Bacteria</taxon>
        <taxon>Bacillati</taxon>
        <taxon>Actinomycetota</taxon>
        <taxon>Actinomycetes</taxon>
        <taxon>Actinomycetales</taxon>
        <taxon>Actinomycetaceae</taxon>
        <taxon>Actinomyces</taxon>
    </lineage>
</organism>
<accession>A0A1Q8VQC0</accession>
<dbReference type="PROSITE" id="PS50206">
    <property type="entry name" value="RHODANESE_3"/>
    <property type="match status" value="1"/>
</dbReference>
<keyword evidence="2" id="KW-0808">Transferase</keyword>
<protein>
    <submittedName>
        <fullName evidence="2">Sulfurtransferase</fullName>
    </submittedName>
</protein>